<dbReference type="Proteomes" id="UP001054945">
    <property type="component" value="Unassembled WGS sequence"/>
</dbReference>
<proteinExistence type="predicted"/>
<accession>A0AAV4MBX9</accession>
<comment type="caution">
    <text evidence="1">The sequence shown here is derived from an EMBL/GenBank/DDBJ whole genome shotgun (WGS) entry which is preliminary data.</text>
</comment>
<sequence length="213" mass="23961">MGVTDEEINAKEIYQQISSLECGIAGLEVHLQYNIVLKNAKQKLLNNRTKQNHAEQKFLKTPNAYPKYGQICNDILCIQQTFDIQRTFPKLFVILPIMQKKTENDLDKLGLFMQALVTAPASNLNGNDSHLPKIVLPQVALQSLPNALFLIIKYFNPNLNFIEASIISLNLTNRHPIIIALSKFPPSSDNTLFILDLENLIQIGSNVILCGDF</sequence>
<gene>
    <name evidence="1" type="ORF">CEXT_659831</name>
</gene>
<protein>
    <submittedName>
        <fullName evidence="1">Uncharacterized protein</fullName>
    </submittedName>
</protein>
<name>A0AAV4MBX9_CAEEX</name>
<dbReference type="EMBL" id="BPLR01002060">
    <property type="protein sequence ID" value="GIX69514.1"/>
    <property type="molecule type" value="Genomic_DNA"/>
</dbReference>
<evidence type="ECO:0000313" key="1">
    <source>
        <dbReference type="EMBL" id="GIX69514.1"/>
    </source>
</evidence>
<dbReference type="AlphaFoldDB" id="A0AAV4MBX9"/>
<keyword evidence="2" id="KW-1185">Reference proteome</keyword>
<evidence type="ECO:0000313" key="2">
    <source>
        <dbReference type="Proteomes" id="UP001054945"/>
    </source>
</evidence>
<reference evidence="1 2" key="1">
    <citation type="submission" date="2021-06" db="EMBL/GenBank/DDBJ databases">
        <title>Caerostris extrusa draft genome.</title>
        <authorList>
            <person name="Kono N."/>
            <person name="Arakawa K."/>
        </authorList>
    </citation>
    <scope>NUCLEOTIDE SEQUENCE [LARGE SCALE GENOMIC DNA]</scope>
</reference>
<organism evidence="1 2">
    <name type="scientific">Caerostris extrusa</name>
    <name type="common">Bark spider</name>
    <name type="synonym">Caerostris bankana</name>
    <dbReference type="NCBI Taxonomy" id="172846"/>
    <lineage>
        <taxon>Eukaryota</taxon>
        <taxon>Metazoa</taxon>
        <taxon>Ecdysozoa</taxon>
        <taxon>Arthropoda</taxon>
        <taxon>Chelicerata</taxon>
        <taxon>Arachnida</taxon>
        <taxon>Araneae</taxon>
        <taxon>Araneomorphae</taxon>
        <taxon>Entelegynae</taxon>
        <taxon>Araneoidea</taxon>
        <taxon>Araneidae</taxon>
        <taxon>Caerostris</taxon>
    </lineage>
</organism>